<proteinExistence type="predicted"/>
<protein>
    <submittedName>
        <fullName evidence="1">Uncharacterized protein</fullName>
    </submittedName>
</protein>
<sequence length="135" mass="15646">MQYAWPWGVFGEQGAALSLTGACCHPELKFGKAWKSEKHICTEHGSAELYGQVYRSISKMYPWLTTSHRIFARKKRNSMIIKITLCQRGICLDFKARGTAKISSQNRPSDVIRKMQEQPNKVYYKTTRLQERQMV</sequence>
<gene>
    <name evidence="1" type="ORF">EYR41_002917</name>
</gene>
<dbReference type="EMBL" id="SOZJ01000002">
    <property type="protein sequence ID" value="TGJ70905.1"/>
    <property type="molecule type" value="Genomic_DNA"/>
</dbReference>
<evidence type="ECO:0000313" key="1">
    <source>
        <dbReference type="EMBL" id="TGJ70905.1"/>
    </source>
</evidence>
<dbReference type="Proteomes" id="UP000297595">
    <property type="component" value="Unassembled WGS sequence"/>
</dbReference>
<comment type="caution">
    <text evidence="1">The sequence shown here is derived from an EMBL/GenBank/DDBJ whole genome shotgun (WGS) entry which is preliminary data.</text>
</comment>
<dbReference type="AlphaFoldDB" id="A0A8H2HQZ4"/>
<organism evidence="1 2">
    <name type="scientific">Orbilia oligospora</name>
    <name type="common">Nematode-trapping fungus</name>
    <name type="synonym">Arthrobotrys oligospora</name>
    <dbReference type="NCBI Taxonomy" id="2813651"/>
    <lineage>
        <taxon>Eukaryota</taxon>
        <taxon>Fungi</taxon>
        <taxon>Dikarya</taxon>
        <taxon>Ascomycota</taxon>
        <taxon>Pezizomycotina</taxon>
        <taxon>Orbiliomycetes</taxon>
        <taxon>Orbiliales</taxon>
        <taxon>Orbiliaceae</taxon>
        <taxon>Orbilia</taxon>
    </lineage>
</organism>
<reference evidence="1 2" key="1">
    <citation type="submission" date="2019-03" db="EMBL/GenBank/DDBJ databases">
        <title>Nematode-trapping fungi genome.</title>
        <authorList>
            <person name="Vidal-Diez De Ulzurrun G."/>
        </authorList>
    </citation>
    <scope>NUCLEOTIDE SEQUENCE [LARGE SCALE GENOMIC DNA]</scope>
    <source>
        <strain evidence="1 2">TWF154</strain>
    </source>
</reference>
<accession>A0A8H2HQZ4</accession>
<name>A0A8H2HQZ4_ORBOL</name>
<evidence type="ECO:0000313" key="2">
    <source>
        <dbReference type="Proteomes" id="UP000297595"/>
    </source>
</evidence>